<name>A0A1X0P6D1_9TRYP</name>
<organism evidence="1 2">
    <name type="scientific">Trypanosoma theileri</name>
    <dbReference type="NCBI Taxonomy" id="67003"/>
    <lineage>
        <taxon>Eukaryota</taxon>
        <taxon>Discoba</taxon>
        <taxon>Euglenozoa</taxon>
        <taxon>Kinetoplastea</taxon>
        <taxon>Metakinetoplastina</taxon>
        <taxon>Trypanosomatida</taxon>
        <taxon>Trypanosomatidae</taxon>
        <taxon>Trypanosoma</taxon>
    </lineage>
</organism>
<dbReference type="Proteomes" id="UP000192257">
    <property type="component" value="Unassembled WGS sequence"/>
</dbReference>
<dbReference type="AlphaFoldDB" id="A0A1X0P6D1"/>
<dbReference type="RefSeq" id="XP_028886185.1">
    <property type="nucleotide sequence ID" value="XM_029022527.1"/>
</dbReference>
<dbReference type="EMBL" id="NBCO01000004">
    <property type="protein sequence ID" value="ORC92119.1"/>
    <property type="molecule type" value="Genomic_DNA"/>
</dbReference>
<evidence type="ECO:0000313" key="2">
    <source>
        <dbReference type="Proteomes" id="UP000192257"/>
    </source>
</evidence>
<keyword evidence="2" id="KW-1185">Reference proteome</keyword>
<comment type="caution">
    <text evidence="1">The sequence shown here is derived from an EMBL/GenBank/DDBJ whole genome shotgun (WGS) entry which is preliminary data.</text>
</comment>
<proteinExistence type="predicted"/>
<reference evidence="1 2" key="1">
    <citation type="submission" date="2017-03" db="EMBL/GenBank/DDBJ databases">
        <title>An alternative strategy for trypanosome survival in the mammalian bloodstream revealed through genome and transcriptome analysis of the ubiquitous bovine parasite Trypanosoma (Megatrypanum) theileri.</title>
        <authorList>
            <person name="Kelly S."/>
            <person name="Ivens A."/>
            <person name="Mott A."/>
            <person name="O'Neill E."/>
            <person name="Emms D."/>
            <person name="Macleod O."/>
            <person name="Voorheis P."/>
            <person name="Matthews J."/>
            <person name="Matthews K."/>
            <person name="Carrington M."/>
        </authorList>
    </citation>
    <scope>NUCLEOTIDE SEQUENCE [LARGE SCALE GENOMIC DNA]</scope>
    <source>
        <strain evidence="1">Edinburgh</strain>
    </source>
</reference>
<evidence type="ECO:0000313" key="1">
    <source>
        <dbReference type="EMBL" id="ORC92119.1"/>
    </source>
</evidence>
<dbReference type="GeneID" id="39982307"/>
<dbReference type="OrthoDB" id="264572at2759"/>
<gene>
    <name evidence="1" type="ORF">TM35_000043330</name>
</gene>
<dbReference type="VEuPathDB" id="TriTrypDB:TM35_000043330"/>
<accession>A0A1X0P6D1</accession>
<sequence>MLPLEAYSFFSDKDPYEQTEALWTSINQQQRECNSVSSSSPNVKPIPLEALQHWKRYFVFCRYTVSRVFDWREVFSYLDVLPERRKSSSLLRHNRDSGSIPSKKLVSSEGQKNCNFNDVAVEGVYNDGVGEKFSPRSSSRRNSVELMKQALSKGCEKRLGTFPSYLHQQRLFRWTKMLAQCITWRLSDASKKGTLIPFEELLHYRLIFVARAREVICMRFYLSPLLTLMENEENKRLTLSTVQSPVKDKKRAEEGGGKEFPTLSISENTVLTLTLTMTFASLRLSTTLPLSKYIPALTARGIEALWTDILQNTSRFLCEKDLGEKVRDQLMASLNHTNQFEPLTAALLQGENGLDSKVHSETLGPLFGDYAYRRENEHVNPLITLPNIMVSPLKTATENHLLLVTRVLETVGYVMLTKIRCFCIEKCYYVLPFIADFMTISTDLKSMRQVSASLHTTLPSTEASVSKEETKTDIIDELLNGLTESIVELYRVYVKNHLHGYAAVAANNCIKIGEGGKKITISERIFALLKNVVEPSLEVVQQVLVKVLSPEGGEKFLYFVIHMLKGILKKEMDKVEESLRSGSGTRAQCRDDRTHLMNYIDTHPVALHFRYLCM</sequence>
<protein>
    <submittedName>
        <fullName evidence="1">Uncharacterized protein</fullName>
    </submittedName>
</protein>